<accession>A0A1F8AIC7</accession>
<feature type="transmembrane region" description="Helical" evidence="2">
    <location>
        <begin position="153"/>
        <end position="178"/>
    </location>
</feature>
<feature type="compositionally biased region" description="Polar residues" evidence="1">
    <location>
        <begin position="125"/>
        <end position="137"/>
    </location>
</feature>
<feature type="region of interest" description="Disordered" evidence="1">
    <location>
        <begin position="1"/>
        <end position="137"/>
    </location>
</feature>
<proteinExistence type="predicted"/>
<dbReference type="AlphaFoldDB" id="A0A1F8AIC7"/>
<comment type="caution">
    <text evidence="3">The sequence shown here is derived from an EMBL/GenBank/DDBJ whole genome shotgun (WGS) entry which is preliminary data.</text>
</comment>
<keyword evidence="2" id="KW-0472">Membrane</keyword>
<keyword evidence="2" id="KW-1133">Transmembrane helix</keyword>
<name>A0A1F8AIC7_9EURO</name>
<keyword evidence="4" id="KW-1185">Reference proteome</keyword>
<dbReference type="RefSeq" id="XP_022394916.1">
    <property type="nucleotide sequence ID" value="XM_022527334.1"/>
</dbReference>
<feature type="compositionally biased region" description="Basic and acidic residues" evidence="1">
    <location>
        <begin position="111"/>
        <end position="124"/>
    </location>
</feature>
<keyword evidence="2" id="KW-0812">Transmembrane</keyword>
<evidence type="ECO:0000313" key="4">
    <source>
        <dbReference type="Proteomes" id="UP000179179"/>
    </source>
</evidence>
<feature type="compositionally biased region" description="Polar residues" evidence="1">
    <location>
        <begin position="35"/>
        <end position="49"/>
    </location>
</feature>
<evidence type="ECO:0000256" key="1">
    <source>
        <dbReference type="SAM" id="MobiDB-lite"/>
    </source>
</evidence>
<dbReference type="GeneID" id="34443594"/>
<evidence type="ECO:0000256" key="2">
    <source>
        <dbReference type="SAM" id="Phobius"/>
    </source>
</evidence>
<gene>
    <name evidence="3" type="ORF">ABOM_000204</name>
</gene>
<dbReference type="Proteomes" id="UP000179179">
    <property type="component" value="Unassembled WGS sequence"/>
</dbReference>
<sequence>MSGSAETELRQVQGLERGNASTQNDTIEHPEPIYQRSSQTNAVLGSTAFQDVDLERGEGLGPSTINKAKKDSKKKKRYVFGVPDNPFDDSESDNEWMRRTGKTHLSPALELESKRFTDENEPKPENNNSDQGSEQRQSTCCQSISRLAHKIPFVAYVWFALVIFLLLLGGAMTLLVLLPQGKK</sequence>
<dbReference type="OrthoDB" id="4506296at2759"/>
<protein>
    <submittedName>
        <fullName evidence="3">Uncharacterized protein</fullName>
    </submittedName>
</protein>
<evidence type="ECO:0000313" key="3">
    <source>
        <dbReference type="EMBL" id="OGM51199.1"/>
    </source>
</evidence>
<dbReference type="EMBL" id="LYCR01000001">
    <property type="protein sequence ID" value="OGM51199.1"/>
    <property type="molecule type" value="Genomic_DNA"/>
</dbReference>
<reference evidence="3 4" key="1">
    <citation type="journal article" date="2016" name="Genome Biol. Evol.">
        <title>Draft genome sequence of an aflatoxigenic Aspergillus species, A. bombycis.</title>
        <authorList>
            <person name="Moore G.G."/>
            <person name="Mack B.M."/>
            <person name="Beltz S.B."/>
            <person name="Gilbert M.K."/>
        </authorList>
    </citation>
    <scope>NUCLEOTIDE SEQUENCE [LARGE SCALE GENOMIC DNA]</scope>
    <source>
        <strain evidence="4">NRRL 26010</strain>
    </source>
</reference>
<organism evidence="3 4">
    <name type="scientific">Aspergillus bombycis</name>
    <dbReference type="NCBI Taxonomy" id="109264"/>
    <lineage>
        <taxon>Eukaryota</taxon>
        <taxon>Fungi</taxon>
        <taxon>Dikarya</taxon>
        <taxon>Ascomycota</taxon>
        <taxon>Pezizomycotina</taxon>
        <taxon>Eurotiomycetes</taxon>
        <taxon>Eurotiomycetidae</taxon>
        <taxon>Eurotiales</taxon>
        <taxon>Aspergillaceae</taxon>
        <taxon>Aspergillus</taxon>
    </lineage>
</organism>